<dbReference type="PIRSF" id="PIRSF003095">
    <property type="entry name" value="Trigger_factor"/>
    <property type="match status" value="1"/>
</dbReference>
<dbReference type="GO" id="GO:0044183">
    <property type="term" value="F:protein folding chaperone"/>
    <property type="evidence" value="ECO:0007669"/>
    <property type="project" value="TreeGrafter"/>
</dbReference>
<dbReference type="InterPro" id="IPR001179">
    <property type="entry name" value="PPIase_FKBP_dom"/>
</dbReference>
<dbReference type="InterPro" id="IPR046357">
    <property type="entry name" value="PPIase_dom_sf"/>
</dbReference>
<dbReference type="HAMAP" id="MF_00303">
    <property type="entry name" value="Trigger_factor_Tig"/>
    <property type="match status" value="1"/>
</dbReference>
<dbReference type="InterPro" id="IPR008880">
    <property type="entry name" value="Trigger_fac_C"/>
</dbReference>
<dbReference type="InterPro" id="IPR005215">
    <property type="entry name" value="Trig_fac"/>
</dbReference>
<gene>
    <name evidence="10" type="ORF">METZ01_LOCUS114469</name>
</gene>
<dbReference type="AlphaFoldDB" id="A0A381XA25"/>
<dbReference type="PANTHER" id="PTHR30560">
    <property type="entry name" value="TRIGGER FACTOR CHAPERONE AND PEPTIDYL-PROLYL CIS/TRANS ISOMERASE"/>
    <property type="match status" value="1"/>
</dbReference>
<comment type="catalytic activity">
    <reaction evidence="1">
        <text>[protein]-peptidylproline (omega=180) = [protein]-peptidylproline (omega=0)</text>
        <dbReference type="Rhea" id="RHEA:16237"/>
        <dbReference type="Rhea" id="RHEA-COMP:10747"/>
        <dbReference type="Rhea" id="RHEA-COMP:10748"/>
        <dbReference type="ChEBI" id="CHEBI:83833"/>
        <dbReference type="ChEBI" id="CHEBI:83834"/>
        <dbReference type="EC" id="5.2.1.8"/>
    </reaction>
</comment>
<dbReference type="GO" id="GO:0043335">
    <property type="term" value="P:protein unfolding"/>
    <property type="evidence" value="ECO:0007669"/>
    <property type="project" value="TreeGrafter"/>
</dbReference>
<evidence type="ECO:0000259" key="8">
    <source>
        <dbReference type="Pfam" id="PF05697"/>
    </source>
</evidence>
<sequence>MNVELIELSPCKKQLRVKLDVEEVDQAFDRVTGQFRKQANLPGFRKGKAPREKVEAEFKDKIEEEVKQQLMSDAYRRAMDEQGLKPVTNPDIEEIQFGRGQTLEFMATIETAPEFELPEYKGLPGKRERVEISDNDVEKAINALRDQRGQYENVEREIQDGDFAVVNYTGTSEGKALTEYAPTARGLTEQNKYWLHVHAEAKDDHFIPGFTAQLVGAKAGDKRDVKVDFPEDFVAKELAGRKGEYAVEVVEVKEKKLPDLDDEFAKGWGTESLDKLREGVRADLENDRKNKAESDVRAQVLEVLIDKCDLKDLPDSVVGAETRGMVYNIVQQNQQRGVGKDEIERNKEQIYATANMAAQDRVKAAFIVQRIAKEENIEATQEEIAGHLSMLAQQNKMDVQEFYKKVQENDGMHEIVNAVLHDKVVGFLVENAKIEEVDPAPPAEEAHSHSHSHG</sequence>
<feature type="domain" description="Trigger factor C-terminal" evidence="9">
    <location>
        <begin position="272"/>
        <end position="430"/>
    </location>
</feature>
<keyword evidence="4" id="KW-0697">Rotamase</keyword>
<dbReference type="Pfam" id="PF00254">
    <property type="entry name" value="FKBP_C"/>
    <property type="match status" value="1"/>
</dbReference>
<dbReference type="InterPro" id="IPR008881">
    <property type="entry name" value="Trigger_fac_ribosome-bd_bac"/>
</dbReference>
<evidence type="ECO:0000256" key="5">
    <source>
        <dbReference type="ARBA" id="ARBA00023186"/>
    </source>
</evidence>
<evidence type="ECO:0000256" key="6">
    <source>
        <dbReference type="ARBA" id="ARBA00023235"/>
    </source>
</evidence>
<dbReference type="EC" id="5.2.1.8" evidence="3"/>
<accession>A0A381XA25</accession>
<keyword evidence="6" id="KW-0413">Isomerase</keyword>
<evidence type="ECO:0000256" key="1">
    <source>
        <dbReference type="ARBA" id="ARBA00000971"/>
    </source>
</evidence>
<dbReference type="GO" id="GO:0043022">
    <property type="term" value="F:ribosome binding"/>
    <property type="evidence" value="ECO:0007669"/>
    <property type="project" value="TreeGrafter"/>
</dbReference>
<comment type="similarity">
    <text evidence="2">Belongs to the FKBP-type PPIase family. Tig subfamily.</text>
</comment>
<feature type="domain" description="PPIase FKBP-type" evidence="7">
    <location>
        <begin position="156"/>
        <end position="241"/>
    </location>
</feature>
<evidence type="ECO:0000259" key="9">
    <source>
        <dbReference type="Pfam" id="PF05698"/>
    </source>
</evidence>
<evidence type="ECO:0000256" key="4">
    <source>
        <dbReference type="ARBA" id="ARBA00023110"/>
    </source>
</evidence>
<dbReference type="SUPFAM" id="SSF54534">
    <property type="entry name" value="FKBP-like"/>
    <property type="match status" value="1"/>
</dbReference>
<proteinExistence type="inferred from homology"/>
<dbReference type="EMBL" id="UINC01014450">
    <property type="protein sequence ID" value="SVA61615.1"/>
    <property type="molecule type" value="Genomic_DNA"/>
</dbReference>
<protein>
    <recommendedName>
        <fullName evidence="3">peptidylprolyl isomerase</fullName>
        <ecNumber evidence="3">5.2.1.8</ecNumber>
    </recommendedName>
</protein>
<dbReference type="InterPro" id="IPR037041">
    <property type="entry name" value="Trigger_fac_C_sf"/>
</dbReference>
<evidence type="ECO:0000313" key="10">
    <source>
        <dbReference type="EMBL" id="SVA61615.1"/>
    </source>
</evidence>
<dbReference type="Gene3D" id="1.10.3120.10">
    <property type="entry name" value="Trigger factor, C-terminal domain"/>
    <property type="match status" value="1"/>
</dbReference>
<dbReference type="SUPFAM" id="SSF102735">
    <property type="entry name" value="Trigger factor ribosome-binding domain"/>
    <property type="match status" value="1"/>
</dbReference>
<dbReference type="SUPFAM" id="SSF109998">
    <property type="entry name" value="Triger factor/SurA peptide-binding domain-like"/>
    <property type="match status" value="1"/>
</dbReference>
<dbReference type="GO" id="GO:0051083">
    <property type="term" value="P:'de novo' cotranslational protein folding"/>
    <property type="evidence" value="ECO:0007669"/>
    <property type="project" value="TreeGrafter"/>
</dbReference>
<reference evidence="10" key="1">
    <citation type="submission" date="2018-05" db="EMBL/GenBank/DDBJ databases">
        <authorList>
            <person name="Lanie J.A."/>
            <person name="Ng W.-L."/>
            <person name="Kazmierczak K.M."/>
            <person name="Andrzejewski T.M."/>
            <person name="Davidsen T.M."/>
            <person name="Wayne K.J."/>
            <person name="Tettelin H."/>
            <person name="Glass J.I."/>
            <person name="Rusch D."/>
            <person name="Podicherti R."/>
            <person name="Tsui H.-C.T."/>
            <person name="Winkler M.E."/>
        </authorList>
    </citation>
    <scope>NUCLEOTIDE SEQUENCE</scope>
</reference>
<evidence type="ECO:0000259" key="7">
    <source>
        <dbReference type="Pfam" id="PF00254"/>
    </source>
</evidence>
<evidence type="ECO:0000256" key="2">
    <source>
        <dbReference type="ARBA" id="ARBA00005464"/>
    </source>
</evidence>
<dbReference type="Pfam" id="PF05698">
    <property type="entry name" value="Trigger_C"/>
    <property type="match status" value="1"/>
</dbReference>
<dbReference type="Gene3D" id="3.10.50.40">
    <property type="match status" value="1"/>
</dbReference>
<dbReference type="Gene3D" id="3.30.70.1050">
    <property type="entry name" value="Trigger factor ribosome-binding domain"/>
    <property type="match status" value="1"/>
</dbReference>
<dbReference type="Pfam" id="PF05697">
    <property type="entry name" value="Trigger_N"/>
    <property type="match status" value="1"/>
</dbReference>
<evidence type="ECO:0000256" key="3">
    <source>
        <dbReference type="ARBA" id="ARBA00013194"/>
    </source>
</evidence>
<dbReference type="PANTHER" id="PTHR30560:SF3">
    <property type="entry name" value="TRIGGER FACTOR-LIKE PROTEIN TIG, CHLOROPLASTIC"/>
    <property type="match status" value="1"/>
</dbReference>
<dbReference type="GO" id="GO:0015031">
    <property type="term" value="P:protein transport"/>
    <property type="evidence" value="ECO:0007669"/>
    <property type="project" value="InterPro"/>
</dbReference>
<organism evidence="10">
    <name type="scientific">marine metagenome</name>
    <dbReference type="NCBI Taxonomy" id="408172"/>
    <lineage>
        <taxon>unclassified sequences</taxon>
        <taxon>metagenomes</taxon>
        <taxon>ecological metagenomes</taxon>
    </lineage>
</organism>
<dbReference type="GO" id="GO:0003755">
    <property type="term" value="F:peptidyl-prolyl cis-trans isomerase activity"/>
    <property type="evidence" value="ECO:0007669"/>
    <property type="project" value="UniProtKB-KW"/>
</dbReference>
<feature type="domain" description="Trigger factor ribosome-binding bacterial" evidence="8">
    <location>
        <begin position="1"/>
        <end position="144"/>
    </location>
</feature>
<keyword evidence="5" id="KW-0143">Chaperone</keyword>
<name>A0A381XA25_9ZZZZ</name>
<dbReference type="InterPro" id="IPR027304">
    <property type="entry name" value="Trigger_fact/SurA_dom_sf"/>
</dbReference>
<dbReference type="InterPro" id="IPR036611">
    <property type="entry name" value="Trigger_fac_ribosome-bd_sf"/>
</dbReference>
<dbReference type="NCBIfam" id="TIGR00115">
    <property type="entry name" value="tig"/>
    <property type="match status" value="1"/>
</dbReference>